<dbReference type="SUPFAM" id="SSF56219">
    <property type="entry name" value="DNase I-like"/>
    <property type="match status" value="1"/>
</dbReference>
<dbReference type="EMBL" id="JBFTWV010000006">
    <property type="protein sequence ID" value="KAL2799752.1"/>
    <property type="molecule type" value="Genomic_DNA"/>
</dbReference>
<dbReference type="SUPFAM" id="SSF55003">
    <property type="entry name" value="PAP/Archaeal CCA-adding enzyme, C-terminal domain"/>
    <property type="match status" value="1"/>
</dbReference>
<keyword evidence="13" id="KW-1185">Reference proteome</keyword>
<dbReference type="Gene3D" id="3.60.10.10">
    <property type="entry name" value="Endonuclease/exonuclease/phosphatase"/>
    <property type="match status" value="1"/>
</dbReference>
<organism evidence="12 13">
    <name type="scientific">Aspergillus keveii</name>
    <dbReference type="NCBI Taxonomy" id="714993"/>
    <lineage>
        <taxon>Eukaryota</taxon>
        <taxon>Fungi</taxon>
        <taxon>Dikarya</taxon>
        <taxon>Ascomycota</taxon>
        <taxon>Pezizomycotina</taxon>
        <taxon>Eurotiomycetes</taxon>
        <taxon>Eurotiomycetidae</taxon>
        <taxon>Eurotiales</taxon>
        <taxon>Aspergillaceae</taxon>
        <taxon>Aspergillus</taxon>
        <taxon>Aspergillus subgen. Nidulantes</taxon>
    </lineage>
</organism>
<evidence type="ECO:0000256" key="5">
    <source>
        <dbReference type="ARBA" id="ARBA00022679"/>
    </source>
</evidence>
<keyword evidence="8" id="KW-0539">Nucleus</keyword>
<evidence type="ECO:0000256" key="3">
    <source>
        <dbReference type="ARBA" id="ARBA00012388"/>
    </source>
</evidence>
<keyword evidence="7" id="KW-0067">ATP-binding</keyword>
<dbReference type="InterPro" id="IPR043519">
    <property type="entry name" value="NT_sf"/>
</dbReference>
<keyword evidence="6" id="KW-0547">Nucleotide-binding</keyword>
<gene>
    <name evidence="12" type="ORF">BJX66DRAFT_292568</name>
</gene>
<evidence type="ECO:0000256" key="2">
    <source>
        <dbReference type="ARBA" id="ARBA00010912"/>
    </source>
</evidence>
<dbReference type="InterPro" id="IPR005135">
    <property type="entry name" value="Endo/exonuclease/phosphatase"/>
</dbReference>
<dbReference type="InterPro" id="IPR011068">
    <property type="entry name" value="NuclTrfase_I-like_C"/>
</dbReference>
<feature type="domain" description="Endonuclease/exonuclease/phosphatase" evidence="9">
    <location>
        <begin position="281"/>
        <end position="552"/>
    </location>
</feature>
<evidence type="ECO:0000259" key="11">
    <source>
        <dbReference type="Pfam" id="PF04928"/>
    </source>
</evidence>
<feature type="domain" description="MJ1316 RNA cyclic group end recognition" evidence="10">
    <location>
        <begin position="1124"/>
        <end position="1194"/>
    </location>
</feature>
<feature type="domain" description="Poly(A) polymerase central" evidence="11">
    <location>
        <begin position="770"/>
        <end position="899"/>
    </location>
</feature>
<evidence type="ECO:0000259" key="10">
    <source>
        <dbReference type="Pfam" id="PF04457"/>
    </source>
</evidence>
<comment type="caution">
    <text evidence="12">The sequence shown here is derived from an EMBL/GenBank/DDBJ whole genome shotgun (WGS) entry which is preliminary data.</text>
</comment>
<dbReference type="SUPFAM" id="SSF55144">
    <property type="entry name" value="LigT-like"/>
    <property type="match status" value="1"/>
</dbReference>
<evidence type="ECO:0000313" key="12">
    <source>
        <dbReference type="EMBL" id="KAL2799752.1"/>
    </source>
</evidence>
<dbReference type="SUPFAM" id="SSF81301">
    <property type="entry name" value="Nucleotidyltransferase"/>
    <property type="match status" value="1"/>
</dbReference>
<comment type="subcellular location">
    <subcellularLocation>
        <location evidence="1">Nucleus</location>
    </subcellularLocation>
</comment>
<evidence type="ECO:0000256" key="6">
    <source>
        <dbReference type="ARBA" id="ARBA00022741"/>
    </source>
</evidence>
<dbReference type="Gene3D" id="3.90.1140.10">
    <property type="entry name" value="Cyclic phosphodiesterase"/>
    <property type="match status" value="1"/>
</dbReference>
<dbReference type="InterPro" id="IPR007012">
    <property type="entry name" value="PolA_pol_cen_dom"/>
</dbReference>
<keyword evidence="4" id="KW-0507">mRNA processing</keyword>
<proteinExistence type="inferred from homology"/>
<dbReference type="InterPro" id="IPR040459">
    <property type="entry name" value="MJ1316"/>
</dbReference>
<dbReference type="Gene3D" id="1.10.1410.10">
    <property type="match status" value="1"/>
</dbReference>
<evidence type="ECO:0000313" key="13">
    <source>
        <dbReference type="Proteomes" id="UP001610563"/>
    </source>
</evidence>
<dbReference type="Pfam" id="PF04457">
    <property type="entry name" value="MJ1316"/>
    <property type="match status" value="1"/>
</dbReference>
<evidence type="ECO:0000256" key="7">
    <source>
        <dbReference type="ARBA" id="ARBA00022840"/>
    </source>
</evidence>
<dbReference type="Pfam" id="PF13563">
    <property type="entry name" value="2_5_RNA_ligase2"/>
    <property type="match status" value="1"/>
</dbReference>
<dbReference type="Gene3D" id="3.30.460.10">
    <property type="entry name" value="Beta Polymerase, domain 2"/>
    <property type="match status" value="1"/>
</dbReference>
<reference evidence="12 13" key="1">
    <citation type="submission" date="2024-07" db="EMBL/GenBank/DDBJ databases">
        <title>Section-level genome sequencing and comparative genomics of Aspergillus sections Usti and Cavernicolus.</title>
        <authorList>
            <consortium name="Lawrence Berkeley National Laboratory"/>
            <person name="Nybo J.L."/>
            <person name="Vesth T.C."/>
            <person name="Theobald S."/>
            <person name="Frisvad J.C."/>
            <person name="Larsen T.O."/>
            <person name="Kjaerboelling I."/>
            <person name="Rothschild-Mancinelli K."/>
            <person name="Lyhne E.K."/>
            <person name="Kogle M.E."/>
            <person name="Barry K."/>
            <person name="Clum A."/>
            <person name="Na H."/>
            <person name="Ledsgaard L."/>
            <person name="Lin J."/>
            <person name="Lipzen A."/>
            <person name="Kuo A."/>
            <person name="Riley R."/>
            <person name="Mondo S."/>
            <person name="Labutti K."/>
            <person name="Haridas S."/>
            <person name="Pangalinan J."/>
            <person name="Salamov A.A."/>
            <person name="Simmons B.A."/>
            <person name="Magnuson J.K."/>
            <person name="Chen J."/>
            <person name="Drula E."/>
            <person name="Henrissat B."/>
            <person name="Wiebenga A."/>
            <person name="Lubbers R.J."/>
            <person name="Gomes A.C."/>
            <person name="Makela M.R."/>
            <person name="Stajich J."/>
            <person name="Grigoriev I.V."/>
            <person name="Mortensen U.H."/>
            <person name="De Vries R.P."/>
            <person name="Baker S.E."/>
            <person name="Andersen M.R."/>
        </authorList>
    </citation>
    <scope>NUCLEOTIDE SEQUENCE [LARGE SCALE GENOMIC DNA]</scope>
    <source>
        <strain evidence="12 13">CBS 209.92</strain>
    </source>
</reference>
<sequence>MAPPTLTSHETALCIIPPQQLTGDIERLRALYDKAHGRWPPHINLIYPFVDVENLTEATETVQSVLRRRKEDSPSPIRVRLDKADFFVHKRHSTIYRTDSGDHECGSGLKELYDLRKEIFDAFEYTPSQESTLHLTTGQSEADDEMSRQLLLGKAALLPAVEWDVGELVVLVREREQGSDVAGSRMSVWGQIFLLKDCAITRIPDIGDGEAEVMAALPAITTSGAEEKAAFQFSDAKGIWTAIKEAATETRPIDSPLAIASYNVLIDVPYPPPTQRFPILLENLLSPTAKAEILVLQEVSDEFFSFLLADPQIRTLYPYTTHGPPNQDDIGPLASLRNVVALSKYPFTWEWLQFENRYQGAVILQFDTGPDRKPLVVAGVHLTCGLTDKSISAKQSQLETVLKHLEAEHADSDWVLAGDFNITTSSYTIDIAVKQKTISTQAASVLSSLEGMLSAAGLSDTYFAGRAGGSGGDLGTLEMGALYEGEEGATFDPSRNELAAKSAAQSFHSRPQRYDRIMVRSEGLDVVGFSMFGVPEGSANQGEGEGALGSDHWGIRAVLDINCPHQTPTDSSSVKPSIEITHAPKSLSADNLMTCLREAGTFPNPDEITHRHETIAYIRAFINERDPNLSLDTRLTLSFPVVPVGSYGLGVWTSTSDIDLLAIGTVSPRTFFALMISKIRRATQSPETESEIRLLRKVTAASGTMLELHVRGIRIDLQYCPATRVAETWPAALSLPASDPTFDIPMHSLLKVNPLRDMHYLQRTIPDLASFRLAYRFIKTWAVRRGIYSSKLGYQGGIHITLLLSRVAKLAFFSTGRAVSAPDLIVAFFKTYAGVDWAREMVFDPGFYAAPPRYFRSTREPAVLLTLHTPKVNVARSATVPSVRILEAEFKRMDRLLSDPEMFKGVQTSWSDILGSAVKGVEDFLTGYPSYVKVNVQHWGAGGAKGRMLVGWLEWRCVSLLVDIHHRFPDIQARIWPARFTDTETEDGADAEGDTEYQGCYLIGLAKSPLPSQGIAAASVDRQSAEIALLSVLNTFAEQIRGDEKYFDASSSWVDVAVASQSAVRGLHVDTSVLVVEELYDDDEEEDEDFTLDANEAYPSDDDISQQRLPIRTRTQTSSPGPRLRPASDVLSRLRWDTNIDIDDYIVGYDDRFLGEREMPVAQWKAELTDEAFIPGHRILYFRRKSDGIKVWDRERRVDLVFGSGVSSGNQ</sequence>
<evidence type="ECO:0000256" key="8">
    <source>
        <dbReference type="ARBA" id="ARBA00023242"/>
    </source>
</evidence>
<comment type="similarity">
    <text evidence="2">Belongs to the poly(A) polymerase family.</text>
</comment>
<keyword evidence="5" id="KW-0808">Transferase</keyword>
<dbReference type="InterPro" id="IPR009097">
    <property type="entry name" value="Cyclic_Pdiesterase"/>
</dbReference>
<accession>A0ABR4GL36</accession>
<dbReference type="Proteomes" id="UP001610563">
    <property type="component" value="Unassembled WGS sequence"/>
</dbReference>
<dbReference type="EC" id="2.7.7.19" evidence="3"/>
<protein>
    <recommendedName>
        <fullName evidence="3">polynucleotide adenylyltransferase</fullName>
        <ecNumber evidence="3">2.7.7.19</ecNumber>
    </recommendedName>
</protein>
<name>A0ABR4GL36_9EURO</name>
<evidence type="ECO:0000256" key="1">
    <source>
        <dbReference type="ARBA" id="ARBA00004123"/>
    </source>
</evidence>
<dbReference type="Pfam" id="PF03372">
    <property type="entry name" value="Exo_endo_phos"/>
    <property type="match status" value="1"/>
</dbReference>
<dbReference type="SUPFAM" id="SSF81631">
    <property type="entry name" value="PAP/OAS1 substrate-binding domain"/>
    <property type="match status" value="1"/>
</dbReference>
<dbReference type="Pfam" id="PF04928">
    <property type="entry name" value="PAP_central"/>
    <property type="match status" value="1"/>
</dbReference>
<evidence type="ECO:0000259" key="9">
    <source>
        <dbReference type="Pfam" id="PF03372"/>
    </source>
</evidence>
<dbReference type="PANTHER" id="PTHR10682:SF23">
    <property type="entry name" value="POLYNUCLEOTIDE ADENYLYLTRANSFERASE"/>
    <property type="match status" value="1"/>
</dbReference>
<dbReference type="PANTHER" id="PTHR10682">
    <property type="entry name" value="POLY A POLYMERASE"/>
    <property type="match status" value="1"/>
</dbReference>
<dbReference type="InterPro" id="IPR036691">
    <property type="entry name" value="Endo/exonu/phosph_ase_sf"/>
</dbReference>
<evidence type="ECO:0000256" key="4">
    <source>
        <dbReference type="ARBA" id="ARBA00022664"/>
    </source>
</evidence>